<evidence type="ECO:0000313" key="12">
    <source>
        <dbReference type="Proteomes" id="UP001372714"/>
    </source>
</evidence>
<evidence type="ECO:0000256" key="4">
    <source>
        <dbReference type="ARBA" id="ARBA00022729"/>
    </source>
</evidence>
<dbReference type="RefSeq" id="WP_338545820.1">
    <property type="nucleotide sequence ID" value="NZ_CP145723.1"/>
</dbReference>
<dbReference type="InterPro" id="IPR004846">
    <property type="entry name" value="T2SS/T3SS_dom"/>
</dbReference>
<dbReference type="Pfam" id="PF03958">
    <property type="entry name" value="Secretin_N"/>
    <property type="match status" value="1"/>
</dbReference>
<feature type="domain" description="Secretin/TonB short N-terminal" evidence="10">
    <location>
        <begin position="344"/>
        <end position="392"/>
    </location>
</feature>
<dbReference type="Gene3D" id="2.60.40.3470">
    <property type="match status" value="1"/>
</dbReference>
<dbReference type="PROSITE" id="PS00875">
    <property type="entry name" value="T2SP_D"/>
    <property type="match status" value="1"/>
</dbReference>
<evidence type="ECO:0000256" key="7">
    <source>
        <dbReference type="ARBA" id="ARBA00023237"/>
    </source>
</evidence>
<keyword evidence="7" id="KW-0998">Cell outer membrane</keyword>
<evidence type="ECO:0000256" key="5">
    <source>
        <dbReference type="ARBA" id="ARBA00022927"/>
    </source>
</evidence>
<evidence type="ECO:0000256" key="2">
    <source>
        <dbReference type="ARBA" id="ARBA00006304"/>
    </source>
</evidence>
<dbReference type="NCBIfam" id="TIGR02515">
    <property type="entry name" value="IV_pilus_PilQ"/>
    <property type="match status" value="1"/>
</dbReference>
<dbReference type="Pfam" id="PF11741">
    <property type="entry name" value="AMIN"/>
    <property type="match status" value="2"/>
</dbReference>
<protein>
    <submittedName>
        <fullName evidence="11">Type IV pilus secretin PilQ</fullName>
    </submittedName>
</protein>
<dbReference type="InterPro" id="IPR051808">
    <property type="entry name" value="Type_IV_pilus_biogenesis"/>
</dbReference>
<comment type="similarity">
    <text evidence="2">Belongs to the bacterial secretin family. PilQ subfamily.</text>
</comment>
<feature type="chain" id="PRO_5046213301" evidence="9">
    <location>
        <begin position="33"/>
        <end position="754"/>
    </location>
</feature>
<sequence>MGGASTVKTNSARRLGLGLALLLGSLAGQVLAADLQALNVASLPGDRIELKLTFDQPVPIPKGYTIEQPARIALDLPGVANKLGTKSRELGNGNARSVTVVEAGNRTRLIINLTNLASYDTRADGRNLFVTIGGTAGRQAAGAQANLTPNLPRAAAPATVTAPSSAPLPSAVTRTPLPPTQATSTVAAMTAPRPQLRGKAIRHLDFQRGPQGEGNVVIDLSETGINPDIQEQGGKIRLTFAGTQLPEELRVRLDVKDFATPVQFVNASADSSGASIVIEPTGTYDYLAYQTNNRLTLSVKPLTTEEKEKRAADRFTYTGEKLSLNFQDIDVRSVLQLIADFTNLNLVASDTVQGNITLRLQNVPWDQALDLILKTKGLDKRQIGNVLLVAPADEIAARERQELESQKQIQQLAPLRRDLIQVNYAKAADIAKLFQSVTSADKTADERGSISVDERTNSIIAYQTQNRLDELRRIVSQLDIPVRQVMIEARLVEANVDYSKQLGVRWGGTQFRSNGYLYGKDGATGFTRDATTGNLQASAPGTATVGNVTLQNGALAPTPFVDMGVAGSTSGIGIGFITGSGVLDLQLSALQASGNGEIISQPKVVTSDKETAKILRGTEIPYQEASSSGATSTSFKQAALSLEVTPQITPDNRIIMEVKVNKDAPDYQNAFNGVPPISKNEVNAKVLVSDGETIVLGGVFSNTQTRSTTKVPMLGDIPYVGRLFRRDAVTDSKVELLIFLTPRIMNNQAIAVGR</sequence>
<evidence type="ECO:0000256" key="3">
    <source>
        <dbReference type="ARBA" id="ARBA00022448"/>
    </source>
</evidence>
<dbReference type="Gene3D" id="3.30.1370.130">
    <property type="match status" value="1"/>
</dbReference>
<comment type="subcellular location">
    <subcellularLocation>
        <location evidence="1 8">Cell outer membrane</location>
    </subcellularLocation>
</comment>
<reference evidence="11 12" key="1">
    <citation type="submission" date="2024-02" db="EMBL/GenBank/DDBJ databases">
        <title>The whole genome sequence of Pseudomonas benzopyrenica MLY92.</title>
        <authorList>
            <person name="Liu Y."/>
        </authorList>
    </citation>
    <scope>NUCLEOTIDE SEQUENCE [LARGE SCALE GENOMIC DNA]</scope>
    <source>
        <strain evidence="11 12">MLY92</strain>
    </source>
</reference>
<dbReference type="Proteomes" id="UP001372714">
    <property type="component" value="Chromosome"/>
</dbReference>
<organism evidence="11 12">
    <name type="scientific">Pseudomonas benzopyrenica</name>
    <dbReference type="NCBI Taxonomy" id="2993566"/>
    <lineage>
        <taxon>Bacteria</taxon>
        <taxon>Pseudomonadati</taxon>
        <taxon>Pseudomonadota</taxon>
        <taxon>Gammaproteobacteria</taxon>
        <taxon>Pseudomonadales</taxon>
        <taxon>Pseudomonadaceae</taxon>
        <taxon>Pseudomonas</taxon>
    </lineage>
</organism>
<keyword evidence="5" id="KW-0653">Protein transport</keyword>
<keyword evidence="3 8" id="KW-0813">Transport</keyword>
<keyword evidence="6" id="KW-0472">Membrane</keyword>
<dbReference type="Pfam" id="PF07660">
    <property type="entry name" value="STN"/>
    <property type="match status" value="1"/>
</dbReference>
<proteinExistence type="inferred from homology"/>
<evidence type="ECO:0000256" key="9">
    <source>
        <dbReference type="SAM" id="SignalP"/>
    </source>
</evidence>
<dbReference type="EMBL" id="CP145723">
    <property type="protein sequence ID" value="WWM67292.1"/>
    <property type="molecule type" value="Genomic_DNA"/>
</dbReference>
<dbReference type="InterPro" id="IPR038591">
    <property type="entry name" value="NolW-like_sf"/>
</dbReference>
<evidence type="ECO:0000256" key="8">
    <source>
        <dbReference type="RuleBase" id="RU004004"/>
    </source>
</evidence>
<dbReference type="InterPro" id="IPR011662">
    <property type="entry name" value="Secretin/TonB_short_N"/>
</dbReference>
<dbReference type="InterPro" id="IPR001775">
    <property type="entry name" value="GspD/PilQ"/>
</dbReference>
<name>A0ABZ2FUK6_9PSED</name>
<gene>
    <name evidence="11" type="primary">pilQ</name>
    <name evidence="11" type="ORF">V6W80_03130</name>
</gene>
<evidence type="ECO:0000313" key="11">
    <source>
        <dbReference type="EMBL" id="WWM67292.1"/>
    </source>
</evidence>
<evidence type="ECO:0000256" key="1">
    <source>
        <dbReference type="ARBA" id="ARBA00004442"/>
    </source>
</evidence>
<evidence type="ECO:0000259" key="10">
    <source>
        <dbReference type="SMART" id="SM00965"/>
    </source>
</evidence>
<dbReference type="PANTHER" id="PTHR30604">
    <property type="entry name" value="PROTEIN TRANSPORT PROTEIN HOFQ"/>
    <property type="match status" value="1"/>
</dbReference>
<dbReference type="Pfam" id="PF00263">
    <property type="entry name" value="Secretin"/>
    <property type="match status" value="1"/>
</dbReference>
<dbReference type="SMART" id="SM00965">
    <property type="entry name" value="STN"/>
    <property type="match status" value="1"/>
</dbReference>
<dbReference type="InterPro" id="IPR005644">
    <property type="entry name" value="NolW-like"/>
</dbReference>
<keyword evidence="12" id="KW-1185">Reference proteome</keyword>
<keyword evidence="4 9" id="KW-0732">Signal</keyword>
<dbReference type="PANTHER" id="PTHR30604:SF1">
    <property type="entry name" value="DNA UTILIZATION PROTEIN HOFQ"/>
    <property type="match status" value="1"/>
</dbReference>
<feature type="signal peptide" evidence="9">
    <location>
        <begin position="1"/>
        <end position="32"/>
    </location>
</feature>
<dbReference type="Gene3D" id="3.30.1370.120">
    <property type="match status" value="1"/>
</dbReference>
<dbReference type="InterPro" id="IPR004845">
    <property type="entry name" value="T2SS_GspD_CS"/>
</dbReference>
<dbReference type="InterPro" id="IPR013355">
    <property type="entry name" value="Pilus_4_PilQ"/>
</dbReference>
<dbReference type="PRINTS" id="PR00811">
    <property type="entry name" value="BCTERIALGSPD"/>
</dbReference>
<evidence type="ECO:0000256" key="6">
    <source>
        <dbReference type="ARBA" id="ARBA00023136"/>
    </source>
</evidence>
<dbReference type="InterPro" id="IPR021731">
    <property type="entry name" value="AMIN_dom"/>
</dbReference>
<accession>A0ABZ2FUK6</accession>